<protein>
    <recommendedName>
        <fullName evidence="7">CCHC-type domain-containing protein</fullName>
    </recommendedName>
</protein>
<dbReference type="InterPro" id="IPR001878">
    <property type="entry name" value="Znf_CCHC"/>
</dbReference>
<dbReference type="CDD" id="cd06661">
    <property type="entry name" value="GGCT_like"/>
    <property type="match status" value="1"/>
</dbReference>
<dbReference type="InterPro" id="IPR009288">
    <property type="entry name" value="AIG2-like_dom"/>
</dbReference>
<sequence>MKSTMTLTENESEILAITDDGPDADVSQEFILIARVLTSKKVWLSTFQRQMADHWDGRFKVNIKEHHSDLFMVCFGCEGDRFRVLDKEPWHFQNHHIVLIDPSLHLNVTPEIMIYSPFWVQAYRLPFLSKSRSLAKALASILGEFLVVHDDSLNEGWGPFLRFRVNLNLNKPLLRGRMISLPKIKDEFWVEFRYERLPDYCMECGMIGHLYQKCPLFLEKLDLNIEPELPYGPQIKGSKLPSSSYDRYRSDFPKGNTWPLLTRLARTSLTSAVPKLQTLPHPQPSPLLVGESSNSVPVTDHNHAHHTHNALAPSLVNRSTSNRPIQPSFTPSSLHNLSFTSHTDQSPIPCHNNSASELKIKNKGKSIITPGTDKTITDKGKNIVSSGTESTSILLDVFTPDIGSDLMNASSATNLNTFASYPPSPPSFRNPIHPLRPVPLPAVSKAIFTTAPTATIVSKLNVGGQENDHPNRVFKRQFDTNSMRQTLKRSIPRFTMKIVSWNARGLGNPNAFRRLRLLVKEQNPHVLFLMETKVTVNSLSRFKQSLCFNCGLEVPRTGLKGGIMLLWKDYIDVTLLSMNVNYFDCYLVCDNGPRWHLSAVYGFSETENKKHTWTLVKRLRDVSPLDPWMLLGDLNEIFSHTHKNSGPLRQDNQMEAFRSTLDQCCLNELPFNGDDFTWSRSRKNPAALKERIDWCFVNSVWLDNLTPPTVTHEDYYGSDHRALSVVLSFATQHTVERRKSRFRFERMWLNSPDCSRLIADSWKADSFATDCVDQLTVSLADCAQSLQRWHNNTFGHMRKDIKEAQKKVQQLHNDTTSATDFSQKITSAEAILDELLANEEQYWQQRSRVEWLTSGDRNTKFFHAKASSRKANNSIRSIQDVNGQTLYSKDEITSVITNYFETLFKASEEDHWALNHVLSTIPTTITDAHNDFLLQDFTKDDVFSALKTMGADKSPGLDGMSAMFYQHNWEVVGSLVTQVVLHILNHGGNPTTINKTLITLIPKLKKPKAMTDYRPISLCGMGFRSYVHFNQALLAKQAWRIFQNPNTLLARILKARYYPNGDFMAAAKGSYSSMTWQGLCWGRDLLIQGVRLKVGTGQGIRCNSDPWIPGNTQFTPPLLQRTFGYGIIIILGNIQFNRATILLARLKLNISPPLETSKDLVEIFLGTKHSIESENFWLEVGHALFSCCHAKAIWRSTNVSIDFPAASRMKDGDYVMLLSQTYTKSELEKILCTMWYIWFDRNNIIHDKQPQKPEVLAAKAKVHLCNFQQAMCASKPVQHSSPVAAHHPWTAPPPSKLKLNVDAAIDSTSNKMGLGAIIRDSCGHVQAALSKPLPGNLLPHEMEAKALYYGLQWAQSLHIHLDLVESDCLLLRDPKMVTEKKMVSEKEKMVKLIFTYGTLKQGFSNHVLLQDLITTGDALFIGNYKTHLNYPLVCGPYRVPFLINLPGSGQKVIGELYAVSSSGLSRLDELEGITRSHYQRLPIQLSPLDHQDDDGVVLTAGEAYFAHSSYAGKLWNKNGRQGLVGYTEEVARGYVKRKDRPQDRTFMDHIRSFLESQ</sequence>
<dbReference type="GO" id="GO:0008270">
    <property type="term" value="F:zinc ion binding"/>
    <property type="evidence" value="ECO:0007669"/>
    <property type="project" value="UniProtKB-KW"/>
</dbReference>
<dbReference type="InterPro" id="IPR036568">
    <property type="entry name" value="GGCT-like_sf"/>
</dbReference>
<dbReference type="Gene3D" id="3.60.10.10">
    <property type="entry name" value="Endonuclease/exonuclease/phosphatase"/>
    <property type="match status" value="1"/>
</dbReference>
<dbReference type="GO" id="GO:0016746">
    <property type="term" value="F:acyltransferase activity"/>
    <property type="evidence" value="ECO:0007669"/>
    <property type="project" value="UniProtKB-KW"/>
</dbReference>
<keyword evidence="5" id="KW-0863">Zinc-finger</keyword>
<comment type="function">
    <text evidence="1">Putative gamma-glutamylcyclotransferase.</text>
</comment>
<dbReference type="Gramene" id="evm.model.05.152">
    <property type="protein sequence ID" value="cds.evm.model.05.152"/>
    <property type="gene ID" value="evm.TU.05.152"/>
</dbReference>
<dbReference type="PROSITE" id="PS50158">
    <property type="entry name" value="ZF_CCHC"/>
    <property type="match status" value="1"/>
</dbReference>
<organism evidence="8 9">
    <name type="scientific">Cannabis sativa</name>
    <name type="common">Hemp</name>
    <name type="synonym">Marijuana</name>
    <dbReference type="NCBI Taxonomy" id="3483"/>
    <lineage>
        <taxon>Eukaryota</taxon>
        <taxon>Viridiplantae</taxon>
        <taxon>Streptophyta</taxon>
        <taxon>Embryophyta</taxon>
        <taxon>Tracheophyta</taxon>
        <taxon>Spermatophyta</taxon>
        <taxon>Magnoliopsida</taxon>
        <taxon>eudicotyledons</taxon>
        <taxon>Gunneridae</taxon>
        <taxon>Pentapetalae</taxon>
        <taxon>rosids</taxon>
        <taxon>fabids</taxon>
        <taxon>Rosales</taxon>
        <taxon>Cannabaceae</taxon>
        <taxon>Cannabis</taxon>
    </lineage>
</organism>
<evidence type="ECO:0000256" key="4">
    <source>
        <dbReference type="PIRSR" id="PIRSR639126-1"/>
    </source>
</evidence>
<dbReference type="InterPro" id="IPR036691">
    <property type="entry name" value="Endo/exonu/phosph_ase_sf"/>
</dbReference>
<keyword evidence="3" id="KW-0012">Acyltransferase</keyword>
<dbReference type="Pfam" id="PF06094">
    <property type="entry name" value="GGACT"/>
    <property type="match status" value="1"/>
</dbReference>
<dbReference type="InterPro" id="IPR025558">
    <property type="entry name" value="DUF4283"/>
</dbReference>
<dbReference type="PANTHER" id="PTHR12510:SF4">
    <property type="entry name" value="GAMMA-GLUTAMYLAMINECYCLOTRANSFERASE"/>
    <property type="match status" value="1"/>
</dbReference>
<dbReference type="InterPro" id="IPR002156">
    <property type="entry name" value="RNaseH_domain"/>
</dbReference>
<dbReference type="Pfam" id="PF14392">
    <property type="entry name" value="zf-CCHC_4"/>
    <property type="match status" value="1"/>
</dbReference>
<dbReference type="EnsemblPlants" id="evm.model.05.152">
    <property type="protein sequence ID" value="cds.evm.model.05.152"/>
    <property type="gene ID" value="evm.TU.05.152"/>
</dbReference>
<dbReference type="SUPFAM" id="SSF53098">
    <property type="entry name" value="Ribonuclease H-like"/>
    <property type="match status" value="1"/>
</dbReference>
<reference evidence="8" key="2">
    <citation type="submission" date="2021-03" db="UniProtKB">
        <authorList>
            <consortium name="EnsemblPlants"/>
        </authorList>
    </citation>
    <scope>IDENTIFICATION</scope>
</reference>
<dbReference type="GO" id="GO:0061929">
    <property type="term" value="F:gamma-glutamylaminecyclotransferase activity"/>
    <property type="evidence" value="ECO:0007669"/>
    <property type="project" value="InterPro"/>
</dbReference>
<dbReference type="Pfam" id="PF14111">
    <property type="entry name" value="DUF4283"/>
    <property type="match status" value="1"/>
</dbReference>
<evidence type="ECO:0000256" key="2">
    <source>
        <dbReference type="ARBA" id="ARBA00008861"/>
    </source>
</evidence>
<evidence type="ECO:0000259" key="7">
    <source>
        <dbReference type="PROSITE" id="PS50158"/>
    </source>
</evidence>
<reference evidence="8" key="1">
    <citation type="submission" date="2018-11" db="EMBL/GenBank/DDBJ databases">
        <authorList>
            <person name="Grassa J C."/>
        </authorList>
    </citation>
    <scope>NUCLEOTIDE SEQUENCE [LARGE SCALE GENOMIC DNA]</scope>
</reference>
<evidence type="ECO:0000256" key="1">
    <source>
        <dbReference type="ARBA" id="ARBA00002782"/>
    </source>
</evidence>
<feature type="region of interest" description="Disordered" evidence="6">
    <location>
        <begin position="318"/>
        <end position="354"/>
    </location>
</feature>
<dbReference type="Proteomes" id="UP000596661">
    <property type="component" value="Chromosome 5"/>
</dbReference>
<dbReference type="GO" id="GO:0005829">
    <property type="term" value="C:cytosol"/>
    <property type="evidence" value="ECO:0007669"/>
    <property type="project" value="TreeGrafter"/>
</dbReference>
<dbReference type="GO" id="GO:0004523">
    <property type="term" value="F:RNA-DNA hybrid ribonuclease activity"/>
    <property type="evidence" value="ECO:0007669"/>
    <property type="project" value="InterPro"/>
</dbReference>
<evidence type="ECO:0000256" key="3">
    <source>
        <dbReference type="ARBA" id="ARBA00023315"/>
    </source>
</evidence>
<keyword evidence="3" id="KW-0808">Transferase</keyword>
<feature type="active site" description="Proton acceptor" evidence="4">
    <location>
        <position position="1471"/>
    </location>
</feature>
<dbReference type="InterPro" id="IPR005135">
    <property type="entry name" value="Endo/exonuclease/phosphatase"/>
</dbReference>
<dbReference type="Pfam" id="PF13456">
    <property type="entry name" value="RVT_3"/>
    <property type="match status" value="1"/>
</dbReference>
<evidence type="ECO:0000313" key="9">
    <source>
        <dbReference type="Proteomes" id="UP000596661"/>
    </source>
</evidence>
<comment type="similarity">
    <text evidence="2">Belongs to the gamma-glutamylcyclotransferase family.</text>
</comment>
<evidence type="ECO:0000256" key="5">
    <source>
        <dbReference type="PROSITE-ProRule" id="PRU00047"/>
    </source>
</evidence>
<dbReference type="PANTHER" id="PTHR12510">
    <property type="entry name" value="TROPONIN C-AKIN-1 PROTEIN"/>
    <property type="match status" value="1"/>
</dbReference>
<dbReference type="GO" id="GO:0003676">
    <property type="term" value="F:nucleic acid binding"/>
    <property type="evidence" value="ECO:0007669"/>
    <property type="project" value="InterPro"/>
</dbReference>
<accession>A0A803PLN2</accession>
<keyword evidence="5" id="KW-0479">Metal-binding</keyword>
<name>A0A803PLN2_CANSA</name>
<dbReference type="InterPro" id="IPR012337">
    <property type="entry name" value="RNaseH-like_sf"/>
</dbReference>
<evidence type="ECO:0000256" key="6">
    <source>
        <dbReference type="SAM" id="MobiDB-lite"/>
    </source>
</evidence>
<keyword evidence="5" id="KW-0862">Zinc</keyword>
<dbReference type="Gene3D" id="3.10.490.10">
    <property type="entry name" value="Gamma-glutamyl cyclotransferase-like"/>
    <property type="match status" value="1"/>
</dbReference>
<dbReference type="InterPro" id="IPR025836">
    <property type="entry name" value="Zn_knuckle_CX2CX4HX4C"/>
</dbReference>
<dbReference type="SUPFAM" id="SSF110857">
    <property type="entry name" value="Gamma-glutamyl cyclotransferase-like"/>
    <property type="match status" value="1"/>
</dbReference>
<dbReference type="InterPro" id="IPR013024">
    <property type="entry name" value="GGCT-like"/>
</dbReference>
<dbReference type="InterPro" id="IPR039126">
    <property type="entry name" value="GGACT"/>
</dbReference>
<feature type="domain" description="CCHC-type" evidence="7">
    <location>
        <begin position="201"/>
        <end position="215"/>
    </location>
</feature>
<dbReference type="CDD" id="cd06222">
    <property type="entry name" value="RNase_H_like"/>
    <property type="match status" value="1"/>
</dbReference>
<dbReference type="InterPro" id="IPR044730">
    <property type="entry name" value="RNase_H-like_dom_plant"/>
</dbReference>
<evidence type="ECO:0000313" key="8">
    <source>
        <dbReference type="EnsemblPlants" id="cds.evm.model.05.152"/>
    </source>
</evidence>
<proteinExistence type="inferred from homology"/>
<keyword evidence="9" id="KW-1185">Reference proteome</keyword>
<dbReference type="EMBL" id="UZAU01000409">
    <property type="status" value="NOT_ANNOTATED_CDS"/>
    <property type="molecule type" value="Genomic_DNA"/>
</dbReference>
<dbReference type="Pfam" id="PF03372">
    <property type="entry name" value="Exo_endo_phos"/>
    <property type="match status" value="1"/>
</dbReference>
<dbReference type="SUPFAM" id="SSF56219">
    <property type="entry name" value="DNase I-like"/>
    <property type="match status" value="1"/>
</dbReference>